<dbReference type="EC" id="1.1.-.-" evidence="6"/>
<dbReference type="GO" id="GO:0008876">
    <property type="term" value="F:quinoprotein glucose dehydrogenase activity"/>
    <property type="evidence" value="ECO:0007669"/>
    <property type="project" value="TreeGrafter"/>
</dbReference>
<evidence type="ECO:0000256" key="2">
    <source>
        <dbReference type="ARBA" id="ARBA00008156"/>
    </source>
</evidence>
<feature type="domain" description="Pyrrolo-quinoline quinone repeat" evidence="5">
    <location>
        <begin position="165"/>
        <end position="764"/>
    </location>
</feature>
<keyword evidence="4" id="KW-0472">Membrane</keyword>
<keyword evidence="7" id="KW-1185">Reference proteome</keyword>
<evidence type="ECO:0000256" key="4">
    <source>
        <dbReference type="SAM" id="Phobius"/>
    </source>
</evidence>
<dbReference type="GO" id="GO:0048038">
    <property type="term" value="F:quinone binding"/>
    <property type="evidence" value="ECO:0007669"/>
    <property type="project" value="InterPro"/>
</dbReference>
<feature type="transmembrane region" description="Helical" evidence="4">
    <location>
        <begin position="37"/>
        <end position="54"/>
    </location>
</feature>
<sequence length="792" mass="84949">MPKRRSWPATIVGLILAVIGLVLVGGGGYLAVLGGSLYYLVAGLGLLASGVLLLRGRIAGAWLYTATVLLSVLWGVAENGADPWGLIPWTIAPLVLLILVFLVVPTLQDSPLRWRGALGAIAAFLVVTAVSFTILGTQDVAVAALPAPNSQGMADPSGQSTGADWPSYAGTYAARHFSPLNQINADNVGTLEKVWETHTGGTPTDPQFSKLYGTENTPLKIGSLLYTCTAKNVIVAMDAATGQQKWRYDPKVPDKWIPYTTACRGVDYYRVPGASADQPCAQRILEGTLDSRLIAVDALTGRACADFGSNGQVDTKIGMGEVYPGYASINSAPTIVRGIAVVGHQILDGQTTTAPSGVIQGFDAVTGRLRFAWDMTHPEWNGYPPAGQTWTRGTPNMWTTSSGDEQLGLVYLPMGNAAVDYLSARRTPEENKYATSLVALDVTTGKPRWTFQAVRKDVWDYDFGSQPTLIDYKGTPAIIVPSKQGDFYILDRATGRPITPIGTIKAPGGGVEPQERAPTQIGSLWHSLRKPNLREADMWGMSPLDQMLCRIQFRKADYRGFYTPPSADRHSVEYPGYNGGSDWGGVSVDPNRGVMIANYNDMPNYVKLIARNEATKEGVLPRFMTPGKASSTSHSIDPQWNAPYAISVNAGWRLKLTGLLCKKPPYGGIRAIDLATGKTIWDRPFGTARKNGPFGIPSYLPFHIGTPNNGGSVVTGGGLIFIAAATDDLIRAIDMRTGKTVWSAALPAGGQATPIVYEQGGREYLVIFAGGHHFMETPAGDSVVAYALPQRS</sequence>
<comment type="caution">
    <text evidence="6">The sequence shown here is derived from an EMBL/GenBank/DDBJ whole genome shotgun (WGS) entry which is preliminary data.</text>
</comment>
<comment type="similarity">
    <text evidence="2">Belongs to the bacterial PQQ dehydrogenase family.</text>
</comment>
<dbReference type="InterPro" id="IPR017511">
    <property type="entry name" value="PQQ_mDH"/>
</dbReference>
<dbReference type="OrthoDB" id="9794322at2"/>
<dbReference type="RefSeq" id="WP_114685945.1">
    <property type="nucleotide sequence ID" value="NZ_QQNB01000001.1"/>
</dbReference>
<reference evidence="6 7" key="1">
    <citation type="submission" date="2018-07" db="EMBL/GenBank/DDBJ databases">
        <title>a novel species of Sphingomonas isolated from the rhizosphere soil of Araceae plant.</title>
        <authorList>
            <person name="Zhiyong W."/>
            <person name="Qinglan Z."/>
            <person name="Zhiwei F."/>
            <person name="Ding X."/>
            <person name="Gejiao W."/>
            <person name="Shixue Z."/>
        </authorList>
    </citation>
    <scope>NUCLEOTIDE SEQUENCE [LARGE SCALE GENOMIC DNA]</scope>
    <source>
        <strain evidence="6 7">WZY 27</strain>
    </source>
</reference>
<protein>
    <submittedName>
        <fullName evidence="6">Membrane-bound PQQ-dependent dehydrogenase, glucose/quinate/shikimate family</fullName>
        <ecNumber evidence="6">1.1.-.-</ecNumber>
    </submittedName>
</protein>
<dbReference type="Pfam" id="PF01011">
    <property type="entry name" value="PQQ"/>
    <property type="match status" value="1"/>
</dbReference>
<dbReference type="PANTHER" id="PTHR32303:SF4">
    <property type="entry name" value="QUINOPROTEIN GLUCOSE DEHYDROGENASE"/>
    <property type="match status" value="1"/>
</dbReference>
<evidence type="ECO:0000256" key="3">
    <source>
        <dbReference type="ARBA" id="ARBA00023002"/>
    </source>
</evidence>
<accession>A0A369VVE4</accession>
<keyword evidence="4" id="KW-0812">Transmembrane</keyword>
<dbReference type="GO" id="GO:0016020">
    <property type="term" value="C:membrane"/>
    <property type="evidence" value="ECO:0007669"/>
    <property type="project" value="InterPro"/>
</dbReference>
<dbReference type="Gene3D" id="2.140.10.10">
    <property type="entry name" value="Quinoprotein alcohol dehydrogenase-like superfamily"/>
    <property type="match status" value="2"/>
</dbReference>
<proteinExistence type="inferred from homology"/>
<dbReference type="InterPro" id="IPR018391">
    <property type="entry name" value="PQQ_b-propeller_rpt"/>
</dbReference>
<dbReference type="AlphaFoldDB" id="A0A369VVE4"/>
<feature type="transmembrane region" description="Helical" evidence="4">
    <location>
        <begin position="61"/>
        <end position="77"/>
    </location>
</feature>
<feature type="transmembrane region" description="Helical" evidence="4">
    <location>
        <begin position="83"/>
        <end position="104"/>
    </location>
</feature>
<evidence type="ECO:0000313" key="6">
    <source>
        <dbReference type="EMBL" id="RDE06364.1"/>
    </source>
</evidence>
<dbReference type="NCBIfam" id="TIGR03074">
    <property type="entry name" value="PQQ_membr_DH"/>
    <property type="match status" value="1"/>
</dbReference>
<dbReference type="InterPro" id="IPR002372">
    <property type="entry name" value="PQQ_rpt_dom"/>
</dbReference>
<feature type="transmembrane region" description="Helical" evidence="4">
    <location>
        <begin position="116"/>
        <end position="136"/>
    </location>
</feature>
<gene>
    <name evidence="6" type="ORF">DVW87_01150</name>
</gene>
<comment type="cofactor">
    <cofactor evidence="1">
        <name>pyrroloquinoline quinone</name>
        <dbReference type="ChEBI" id="CHEBI:58442"/>
    </cofactor>
</comment>
<evidence type="ECO:0000259" key="5">
    <source>
        <dbReference type="Pfam" id="PF01011"/>
    </source>
</evidence>
<dbReference type="SUPFAM" id="SSF50998">
    <property type="entry name" value="Quinoprotein alcohol dehydrogenase-like"/>
    <property type="match status" value="1"/>
</dbReference>
<evidence type="ECO:0000313" key="7">
    <source>
        <dbReference type="Proteomes" id="UP000253918"/>
    </source>
</evidence>
<keyword evidence="4" id="KW-1133">Transmembrane helix</keyword>
<dbReference type="SMART" id="SM00564">
    <property type="entry name" value="PQQ"/>
    <property type="match status" value="4"/>
</dbReference>
<dbReference type="CDD" id="cd10280">
    <property type="entry name" value="PQQ_mGDH"/>
    <property type="match status" value="1"/>
</dbReference>
<evidence type="ECO:0000256" key="1">
    <source>
        <dbReference type="ARBA" id="ARBA00001931"/>
    </source>
</evidence>
<organism evidence="6 7">
    <name type="scientific">Sphingomonas aracearum</name>
    <dbReference type="NCBI Taxonomy" id="2283317"/>
    <lineage>
        <taxon>Bacteria</taxon>
        <taxon>Pseudomonadati</taxon>
        <taxon>Pseudomonadota</taxon>
        <taxon>Alphaproteobacteria</taxon>
        <taxon>Sphingomonadales</taxon>
        <taxon>Sphingomonadaceae</taxon>
        <taxon>Sphingomonas</taxon>
    </lineage>
</organism>
<feature type="transmembrane region" description="Helical" evidence="4">
    <location>
        <begin position="7"/>
        <end position="31"/>
    </location>
</feature>
<keyword evidence="3 6" id="KW-0560">Oxidoreductase</keyword>
<name>A0A369VVE4_9SPHN</name>
<dbReference type="Proteomes" id="UP000253918">
    <property type="component" value="Unassembled WGS sequence"/>
</dbReference>
<dbReference type="PANTHER" id="PTHR32303">
    <property type="entry name" value="QUINOPROTEIN ALCOHOL DEHYDROGENASE (CYTOCHROME C)"/>
    <property type="match status" value="1"/>
</dbReference>
<dbReference type="InterPro" id="IPR011047">
    <property type="entry name" value="Quinoprotein_ADH-like_sf"/>
</dbReference>
<dbReference type="EMBL" id="QQNB01000001">
    <property type="protein sequence ID" value="RDE06364.1"/>
    <property type="molecule type" value="Genomic_DNA"/>
</dbReference>